<dbReference type="AlphaFoldDB" id="A0A0D2FFF6"/>
<dbReference type="VEuPathDB" id="FungiDB:Z518_09817"/>
<proteinExistence type="predicted"/>
<reference evidence="1 2" key="1">
    <citation type="submission" date="2015-01" db="EMBL/GenBank/DDBJ databases">
        <title>The Genome Sequence of Rhinocladiella mackenzie CBS 650.93.</title>
        <authorList>
            <consortium name="The Broad Institute Genomics Platform"/>
            <person name="Cuomo C."/>
            <person name="de Hoog S."/>
            <person name="Gorbushina A."/>
            <person name="Stielow B."/>
            <person name="Teixiera M."/>
            <person name="Abouelleil A."/>
            <person name="Chapman S.B."/>
            <person name="Priest M."/>
            <person name="Young S.K."/>
            <person name="Wortman J."/>
            <person name="Nusbaum C."/>
            <person name="Birren B."/>
        </authorList>
    </citation>
    <scope>NUCLEOTIDE SEQUENCE [LARGE SCALE GENOMIC DNA]</scope>
    <source>
        <strain evidence="1 2">CBS 650.93</strain>
    </source>
</reference>
<keyword evidence="2" id="KW-1185">Reference proteome</keyword>
<evidence type="ECO:0000313" key="1">
    <source>
        <dbReference type="EMBL" id="KIX00752.1"/>
    </source>
</evidence>
<dbReference type="RefSeq" id="XP_013267888.1">
    <property type="nucleotide sequence ID" value="XM_013412434.1"/>
</dbReference>
<dbReference type="HOGENOM" id="CLU_1886898_0_0_1"/>
<organism evidence="1 2">
    <name type="scientific">Rhinocladiella mackenziei CBS 650.93</name>
    <dbReference type="NCBI Taxonomy" id="1442369"/>
    <lineage>
        <taxon>Eukaryota</taxon>
        <taxon>Fungi</taxon>
        <taxon>Dikarya</taxon>
        <taxon>Ascomycota</taxon>
        <taxon>Pezizomycotina</taxon>
        <taxon>Eurotiomycetes</taxon>
        <taxon>Chaetothyriomycetidae</taxon>
        <taxon>Chaetothyriales</taxon>
        <taxon>Herpotrichiellaceae</taxon>
        <taxon>Rhinocladiella</taxon>
    </lineage>
</organism>
<evidence type="ECO:0000313" key="2">
    <source>
        <dbReference type="Proteomes" id="UP000053617"/>
    </source>
</evidence>
<dbReference type="Proteomes" id="UP000053617">
    <property type="component" value="Unassembled WGS sequence"/>
</dbReference>
<dbReference type="EMBL" id="KN847482">
    <property type="protein sequence ID" value="KIX00752.1"/>
    <property type="molecule type" value="Genomic_DNA"/>
</dbReference>
<name>A0A0D2FFF6_9EURO</name>
<dbReference type="GeneID" id="25297888"/>
<sequence>MFYSPVWSVAYPEGKTARMYQGVKAGEYLIRHQIESEHSFGVFDLEYQFKREESKPDGKLYWDLDDTNLGPEELLDQMDFPLVSVAMAYDGFNALEMDKIGLLIESRPLLATVSRVLGGEILAMTPGSPQQRNKS</sequence>
<protein>
    <submittedName>
        <fullName evidence="1">Uncharacterized protein</fullName>
    </submittedName>
</protein>
<dbReference type="OrthoDB" id="5169850at2759"/>
<accession>A0A0D2FFF6</accession>
<gene>
    <name evidence="1" type="ORF">Z518_09817</name>
</gene>